<gene>
    <name evidence="5" type="ORF">L9F63_027888</name>
</gene>
<dbReference type="SMART" id="SM00248">
    <property type="entry name" value="ANK"/>
    <property type="match status" value="8"/>
</dbReference>
<dbReference type="Proteomes" id="UP001233999">
    <property type="component" value="Unassembled WGS sequence"/>
</dbReference>
<accession>A0AAD8A2K5</accession>
<dbReference type="InterPro" id="IPR050776">
    <property type="entry name" value="Ank_Repeat/CDKN_Inhibitor"/>
</dbReference>
<sequence>MAGEWFEVKMAALLFIRGVNQSQKFHLACNMKAGGSLDDIVFTNGKQAMFLQLKHRKDIEKTITERQLLQLTGKFSLFEYYKSYKTIKQQWTVHKDLKLCGKFEESAFIIYSNAGMNHEGGNICSKEWHHIASTGGINFQITEKSHPQVYETFDAVLRYKTLFPNQPTIQVATPMIIDIESVFKELNDIDDLSHYKEFFSKLWFYVGQLNENDLQHVIKEEITKAFSTSEEETQNIYSTFREEVLKWWKTSNRFLTESAELWEKICQSRIHSVSEQTLKSIQRCNVQFNSEIELTNNVRFLNIVTDGKEGSMVLCSLMVHQILSNQTHMILFRSVFERRRSEVLVLWEKWCDTLVIIEDQNTPIDVVSNHPNKHLIYISSFQTHVADLVIFSKITLNHLTLQSKSQILSTIVRFQGYSIPLEKITGNSDEMLDLIPADIIVRILLGERLVIGLDVPSTIDYFIPRTLEFQHSLSTNILCLQTSKLVQKSDSSDCTVFAISGLTLNEFELLMSNNSRNIILFQQWKRFYEDKSADKCLFVIINKKEDFYELAKYYENIHWIHSEKYTLKWKKSKGDISVIRNTLDTASSHINIQTILDLPQKVVLLSAEPGMGKTTLVDYLVCKTKEIHPQKIIFNINLNESIIELDALPQNMEFHDICKFLLDVSEFENDFRHLLQRKLENMSDVTIVLDGLDEISPVQSNKVIQMVKQLASKQVEKLWITTRCSSRNQLELSLSTLCYSLVPLSENEQKNLIMKFWKSSFPHTNTSLLTKPCNTLMQWLTSYLSDKSKQFKKCIEEDAIMTPKAFNILELFRNFIDNKFSIFCARHNMKVVDFGASLIISAFKKNCFEQHTCLALITLFSTNEIHELPNSERIFQTAKEFILSYEMGYDKLGIIKDIVHENPIFIHRTFAEFFAAQWFSKNYKNINESMREKLLDPLFQVTRHFFNRILAEQINLHTAILNNDKFEVERLLLKEGVDVNTRDKGGRTALHLAVMNFNYTDDDEDDGTNNNEIIKLLITHKADVHLEDDVLKWRPLKIAGTMRAWSAINHLLENGGETKDLIHIGKEISTIDYADLFRIISKYGFVKLLEFLMQHGISVKKYFNVTYPSGENSVTLLHEAVRYRQVKLVEFLLKNHVEIDVKDSLHGRTALTLAAVQGEQQISNIFKSHGASDDDLFLSSQHNKNMRHEISNNTLQWAAASGDIEKVKNLLENVFHVNCVNDKFQTALWCAAWSGKLPVVQLLLKRGADMGIHDSEWGWSPLHVAAKWGYLETVETLLQHGANVFVQDINHLSPLDLAVRNGHITVAEYIRKN</sequence>
<keyword evidence="6" id="KW-1185">Reference proteome</keyword>
<dbReference type="PROSITE" id="PS50297">
    <property type="entry name" value="ANK_REP_REGION"/>
    <property type="match status" value="3"/>
</dbReference>
<evidence type="ECO:0000313" key="5">
    <source>
        <dbReference type="EMBL" id="KAJ9590273.1"/>
    </source>
</evidence>
<feature type="repeat" description="ANK" evidence="3">
    <location>
        <begin position="985"/>
        <end position="1029"/>
    </location>
</feature>
<feature type="domain" description="NACHT" evidence="4">
    <location>
        <begin position="602"/>
        <end position="757"/>
    </location>
</feature>
<dbReference type="SUPFAM" id="SSF52540">
    <property type="entry name" value="P-loop containing nucleoside triphosphate hydrolases"/>
    <property type="match status" value="1"/>
</dbReference>
<dbReference type="Gene3D" id="1.25.40.20">
    <property type="entry name" value="Ankyrin repeat-containing domain"/>
    <property type="match status" value="3"/>
</dbReference>
<reference evidence="5" key="2">
    <citation type="submission" date="2023-05" db="EMBL/GenBank/DDBJ databases">
        <authorList>
            <person name="Fouks B."/>
        </authorList>
    </citation>
    <scope>NUCLEOTIDE SEQUENCE</scope>
    <source>
        <strain evidence="5">Stay&amp;Tobe</strain>
        <tissue evidence="5">Testes</tissue>
    </source>
</reference>
<feature type="repeat" description="ANK" evidence="3">
    <location>
        <begin position="1223"/>
        <end position="1255"/>
    </location>
</feature>
<keyword evidence="1" id="KW-0677">Repeat</keyword>
<keyword evidence="2 3" id="KW-0040">ANK repeat</keyword>
<dbReference type="PANTHER" id="PTHR24201">
    <property type="entry name" value="ANK_REP_REGION DOMAIN-CONTAINING PROTEIN"/>
    <property type="match status" value="1"/>
</dbReference>
<feature type="non-terminal residue" evidence="5">
    <location>
        <position position="1313"/>
    </location>
</feature>
<feature type="repeat" description="ANK" evidence="3">
    <location>
        <begin position="1257"/>
        <end position="1289"/>
    </location>
</feature>
<evidence type="ECO:0000313" key="6">
    <source>
        <dbReference type="Proteomes" id="UP001233999"/>
    </source>
</evidence>
<name>A0AAD8A2K5_DIPPU</name>
<protein>
    <recommendedName>
        <fullName evidence="4">NACHT domain-containing protein</fullName>
    </recommendedName>
</protein>
<dbReference type="Pfam" id="PF05729">
    <property type="entry name" value="NACHT"/>
    <property type="match status" value="1"/>
</dbReference>
<dbReference type="InterPro" id="IPR036770">
    <property type="entry name" value="Ankyrin_rpt-contain_sf"/>
</dbReference>
<comment type="caution">
    <text evidence="5">The sequence shown here is derived from an EMBL/GenBank/DDBJ whole genome shotgun (WGS) entry which is preliminary data.</text>
</comment>
<dbReference type="InterPro" id="IPR007111">
    <property type="entry name" value="NACHT_NTPase"/>
</dbReference>
<evidence type="ECO:0000256" key="3">
    <source>
        <dbReference type="PROSITE-ProRule" id="PRU00023"/>
    </source>
</evidence>
<dbReference type="InterPro" id="IPR002110">
    <property type="entry name" value="Ankyrin_rpt"/>
</dbReference>
<organism evidence="5 6">
    <name type="scientific">Diploptera punctata</name>
    <name type="common">Pacific beetle cockroach</name>
    <dbReference type="NCBI Taxonomy" id="6984"/>
    <lineage>
        <taxon>Eukaryota</taxon>
        <taxon>Metazoa</taxon>
        <taxon>Ecdysozoa</taxon>
        <taxon>Arthropoda</taxon>
        <taxon>Hexapoda</taxon>
        <taxon>Insecta</taxon>
        <taxon>Pterygota</taxon>
        <taxon>Neoptera</taxon>
        <taxon>Polyneoptera</taxon>
        <taxon>Dictyoptera</taxon>
        <taxon>Blattodea</taxon>
        <taxon>Blaberoidea</taxon>
        <taxon>Blaberidae</taxon>
        <taxon>Diplopterinae</taxon>
        <taxon>Diploptera</taxon>
    </lineage>
</organism>
<dbReference type="SUPFAM" id="SSF48403">
    <property type="entry name" value="Ankyrin repeat"/>
    <property type="match status" value="1"/>
</dbReference>
<reference evidence="5" key="1">
    <citation type="journal article" date="2023" name="IScience">
        <title>Live-bearing cockroach genome reveals convergent evolutionary mechanisms linked to viviparity in insects and beyond.</title>
        <authorList>
            <person name="Fouks B."/>
            <person name="Harrison M.C."/>
            <person name="Mikhailova A.A."/>
            <person name="Marchal E."/>
            <person name="English S."/>
            <person name="Carruthers M."/>
            <person name="Jennings E.C."/>
            <person name="Chiamaka E.L."/>
            <person name="Frigard R.A."/>
            <person name="Pippel M."/>
            <person name="Attardo G.M."/>
            <person name="Benoit J.B."/>
            <person name="Bornberg-Bauer E."/>
            <person name="Tobe S.S."/>
        </authorList>
    </citation>
    <scope>NUCLEOTIDE SEQUENCE</scope>
    <source>
        <strain evidence="5">Stay&amp;Tobe</strain>
    </source>
</reference>
<feature type="repeat" description="ANK" evidence="3">
    <location>
        <begin position="1112"/>
        <end position="1144"/>
    </location>
</feature>
<evidence type="ECO:0000256" key="2">
    <source>
        <dbReference type="ARBA" id="ARBA00023043"/>
    </source>
</evidence>
<evidence type="ECO:0000256" key="1">
    <source>
        <dbReference type="ARBA" id="ARBA00022737"/>
    </source>
</evidence>
<proteinExistence type="predicted"/>
<dbReference type="PROSITE" id="PS50088">
    <property type="entry name" value="ANK_REPEAT"/>
    <property type="match status" value="5"/>
</dbReference>
<dbReference type="InterPro" id="IPR027417">
    <property type="entry name" value="P-loop_NTPase"/>
</dbReference>
<dbReference type="Pfam" id="PF12796">
    <property type="entry name" value="Ank_2"/>
    <property type="match status" value="3"/>
</dbReference>
<feature type="repeat" description="ANK" evidence="3">
    <location>
        <begin position="951"/>
        <end position="984"/>
    </location>
</feature>
<evidence type="ECO:0000259" key="4">
    <source>
        <dbReference type="Pfam" id="PF05729"/>
    </source>
</evidence>
<dbReference type="Gene3D" id="3.40.50.300">
    <property type="entry name" value="P-loop containing nucleotide triphosphate hydrolases"/>
    <property type="match status" value="1"/>
</dbReference>
<dbReference type="EMBL" id="JASPKZ010004504">
    <property type="protein sequence ID" value="KAJ9590273.1"/>
    <property type="molecule type" value="Genomic_DNA"/>
</dbReference>
<dbReference type="Pfam" id="PF13637">
    <property type="entry name" value="Ank_4"/>
    <property type="match status" value="1"/>
</dbReference>